<accession>E9B811</accession>
<reference evidence="2" key="2">
    <citation type="submission" date="2011-02" db="EMBL/GenBank/DDBJ databases">
        <title>Whole genome sequencing of Leishmania donovani clinical lines reveals dynamic variation related to drug resistance.</title>
        <authorList>
            <person name="Downing T."/>
            <person name="Imamura H."/>
            <person name="Sanders M."/>
            <person name="Decuypere S."/>
            <person name="Hertz-Fowler C."/>
            <person name="Clark T.G."/>
            <person name="Rijal S."/>
            <person name="Sundar S."/>
            <person name="Quail M.A."/>
            <person name="De Doncker S."/>
            <person name="Maes I."/>
            <person name="Vanaerschot M."/>
            <person name="Stark O."/>
            <person name="Schonian G."/>
            <person name="Dujardin J.C."/>
            <person name="Berriman M."/>
        </authorList>
    </citation>
    <scope>NUCLEOTIDE SEQUENCE [LARGE SCALE GENOMIC DNA]</scope>
    <source>
        <strain evidence="2">BPK282A1</strain>
    </source>
</reference>
<evidence type="ECO:0000313" key="1">
    <source>
        <dbReference type="EMBL" id="CBZ31384.1"/>
    </source>
</evidence>
<organism evidence="1 2">
    <name type="scientific">Leishmania donovani</name>
    <dbReference type="NCBI Taxonomy" id="5661"/>
    <lineage>
        <taxon>Eukaryota</taxon>
        <taxon>Discoba</taxon>
        <taxon>Euglenozoa</taxon>
        <taxon>Kinetoplastea</taxon>
        <taxon>Metakinetoplastina</taxon>
        <taxon>Trypanosomatida</taxon>
        <taxon>Trypanosomatidae</taxon>
        <taxon>Leishmaniinae</taxon>
        <taxon>Leishmania</taxon>
    </lineage>
</organism>
<proteinExistence type="predicted"/>
<dbReference type="KEGG" id="ldo:LDBPK_040450"/>
<dbReference type="RefSeq" id="XP_003858108.1">
    <property type="nucleotide sequence ID" value="XM_003858060.1"/>
</dbReference>
<protein>
    <submittedName>
        <fullName evidence="1">Uncharacterized protein</fullName>
    </submittedName>
</protein>
<name>E9B811_LEIDO</name>
<dbReference type="Proteomes" id="UP000008980">
    <property type="component" value="Chromosome 4"/>
</dbReference>
<gene>
    <name evidence="1" type="ORF">LDBPK_040450</name>
</gene>
<dbReference type="VEuPathDB" id="TriTrypDB:LdBPK_040450.1"/>
<dbReference type="AlphaFoldDB" id="E9B811"/>
<dbReference type="EMBL" id="FR799591">
    <property type="protein sequence ID" value="CBZ31384.1"/>
    <property type="molecule type" value="Genomic_DNA"/>
</dbReference>
<reference evidence="1 2" key="1">
    <citation type="journal article" date="2011" name="Genome Res.">
        <title>Whole genome sequencing of multiple Leishmania donovani clinical isolates provides insights into population structure and mechanisms of drug resistance.</title>
        <authorList>
            <person name="Downing T."/>
            <person name="Imamura H."/>
            <person name="Decuypere S."/>
            <person name="Clark T.G."/>
            <person name="Coombs G.H."/>
            <person name="Cotton J.A."/>
            <person name="Hilley J.D."/>
            <person name="de Doncker S."/>
            <person name="Maes I."/>
            <person name="Mottram J.C."/>
            <person name="Quail M.A."/>
            <person name="Rijal S."/>
            <person name="Sanders M."/>
            <person name="Schonian G."/>
            <person name="Stark O."/>
            <person name="Sundar S."/>
            <person name="Vanaerschot M."/>
            <person name="Hertz-Fowler C."/>
            <person name="Dujardin J.C."/>
            <person name="Berriman M."/>
        </authorList>
    </citation>
    <scope>NUCLEOTIDE SEQUENCE [LARGE SCALE GENOMIC DNA]</scope>
    <source>
        <strain evidence="1 2">BPK282A1</strain>
    </source>
</reference>
<sequence length="69" mass="7870">MGCGGRLPDRYFSRIEAQQLLEELVCVCVCETAPFTCRPFTTIPHLSLSMDAHCYTLLSPFCYFCNPSW</sequence>
<evidence type="ECO:0000313" key="2">
    <source>
        <dbReference type="Proteomes" id="UP000008980"/>
    </source>
</evidence>
<dbReference type="GeneID" id="13390719"/>